<protein>
    <recommendedName>
        <fullName evidence="4">Nucleotide exchange factor SIL1</fullName>
    </recommendedName>
</protein>
<evidence type="ECO:0000313" key="3">
    <source>
        <dbReference type="Proteomes" id="UP000294530"/>
    </source>
</evidence>
<dbReference type="AlphaFoldDB" id="A0A976FPH1"/>
<dbReference type="GeneID" id="94352592"/>
<reference evidence="2 3" key="1">
    <citation type="journal article" date="2021" name="Genome Biol.">
        <title>AFLAP: assembly-free linkage analysis pipeline using k-mers from genome sequencing data.</title>
        <authorList>
            <person name="Fletcher K."/>
            <person name="Zhang L."/>
            <person name="Gil J."/>
            <person name="Han R."/>
            <person name="Cavanaugh K."/>
            <person name="Michelmore R."/>
        </authorList>
    </citation>
    <scope>NUCLEOTIDE SEQUENCE [LARGE SCALE GENOMIC DNA]</scope>
    <source>
        <strain evidence="2 3">SF5</strain>
    </source>
</reference>
<feature type="chain" id="PRO_5037790649" description="Nucleotide exchange factor SIL1" evidence="1">
    <location>
        <begin position="24"/>
        <end position="500"/>
    </location>
</feature>
<dbReference type="RefSeq" id="XP_067820214.1">
    <property type="nucleotide sequence ID" value="XM_067966921.1"/>
</dbReference>
<dbReference type="OrthoDB" id="448649at2759"/>
<keyword evidence="3" id="KW-1185">Reference proteome</keyword>
<dbReference type="InterPro" id="IPR050693">
    <property type="entry name" value="Hsp70_NEF-Inhibitors"/>
</dbReference>
<feature type="signal peptide" evidence="1">
    <location>
        <begin position="1"/>
        <end position="23"/>
    </location>
</feature>
<comment type="caution">
    <text evidence="2">The sequence shown here is derived from an EMBL/GenBank/DDBJ whole genome shotgun (WGS) entry which is preliminary data.</text>
</comment>
<dbReference type="EMBL" id="SHOA02000001">
    <property type="protein sequence ID" value="TDH70715.1"/>
    <property type="molecule type" value="Genomic_DNA"/>
</dbReference>
<dbReference type="GO" id="GO:0000774">
    <property type="term" value="F:adenyl-nucleotide exchange factor activity"/>
    <property type="evidence" value="ECO:0007669"/>
    <property type="project" value="TreeGrafter"/>
</dbReference>
<dbReference type="SUPFAM" id="SSF48371">
    <property type="entry name" value="ARM repeat"/>
    <property type="match status" value="1"/>
</dbReference>
<sequence length="500" mass="56120">MLCKISLLTTILLLNTLTTAVTSTDDQSKKSVDVEVTEVEPNGNDKPVPEFVATNEWQDLLPGQGVPRGLHMRLNLETGKREAKLVDRSDTDAEEFTRLLVTGSDSQETTVTVLTDYAGDAATDFENGETLSVTDDRLGNYALKEDAEHDEAPRAEPKWNHEKIYEVLQALPEPPEVDGMNIHEAHEKLSPAEFRRQVVYLWKKRQAELKEALESLQDDAKYLGKLLKQFKEAEENGDMNGQISVLEVLEWEVQDLDKTHVFNFIGGFSIMADYLNSTSLPVRASAAWVIGSAAKNYKDGQDWAIDAGVIPKLLDSIALDIPNKNDVAKDVHEVKKKSIYALSSIVRSNARGQRLFLLQNGPEQLAGLFDNAHSAKLHLKVLLFMYDLMIEEPNLELAPEAESTASSLVHLKKIFQAPKWCERLLSTFVEMAPDLAQQREVIELVDFMRHQVSSCQQIYVKSEVKNVVKALAKRFGSDEALDAAAKEELSLFFEDFLYRV</sequence>
<dbReference type="PANTHER" id="PTHR19316">
    <property type="entry name" value="PROTEIN FOLDING REGULATOR"/>
    <property type="match status" value="1"/>
</dbReference>
<accession>A0A976FPH1</accession>
<keyword evidence="1" id="KW-0732">Signal</keyword>
<evidence type="ECO:0008006" key="4">
    <source>
        <dbReference type="Google" id="ProtNLM"/>
    </source>
</evidence>
<dbReference type="InterPro" id="IPR011989">
    <property type="entry name" value="ARM-like"/>
</dbReference>
<evidence type="ECO:0000313" key="2">
    <source>
        <dbReference type="EMBL" id="TDH70715.1"/>
    </source>
</evidence>
<proteinExistence type="predicted"/>
<dbReference type="PANTHER" id="PTHR19316:SF18">
    <property type="entry name" value="HSP70-BINDING PROTEIN 1"/>
    <property type="match status" value="1"/>
</dbReference>
<organism evidence="2 3">
    <name type="scientific">Bremia lactucae</name>
    <name type="common">Lettuce downy mildew</name>
    <dbReference type="NCBI Taxonomy" id="4779"/>
    <lineage>
        <taxon>Eukaryota</taxon>
        <taxon>Sar</taxon>
        <taxon>Stramenopiles</taxon>
        <taxon>Oomycota</taxon>
        <taxon>Peronosporomycetes</taxon>
        <taxon>Peronosporales</taxon>
        <taxon>Peronosporaceae</taxon>
        <taxon>Bremia</taxon>
    </lineage>
</organism>
<dbReference type="Proteomes" id="UP000294530">
    <property type="component" value="Unassembled WGS sequence"/>
</dbReference>
<dbReference type="GO" id="GO:0005783">
    <property type="term" value="C:endoplasmic reticulum"/>
    <property type="evidence" value="ECO:0007669"/>
    <property type="project" value="TreeGrafter"/>
</dbReference>
<evidence type="ECO:0000256" key="1">
    <source>
        <dbReference type="SAM" id="SignalP"/>
    </source>
</evidence>
<name>A0A976FPH1_BRELC</name>
<dbReference type="KEGG" id="blac:94352592"/>
<dbReference type="InterPro" id="IPR016024">
    <property type="entry name" value="ARM-type_fold"/>
</dbReference>
<dbReference type="Gene3D" id="1.25.10.10">
    <property type="entry name" value="Leucine-rich Repeat Variant"/>
    <property type="match status" value="1"/>
</dbReference>
<gene>
    <name evidence="2" type="ORF">CCR75_008874</name>
</gene>